<dbReference type="EMBL" id="JAVLAQ010000001">
    <property type="protein sequence ID" value="MDT6990007.1"/>
    <property type="molecule type" value="Genomic_DNA"/>
</dbReference>
<comment type="caution">
    <text evidence="2">The sequence shown here is derived from an EMBL/GenBank/DDBJ whole genome shotgun (WGS) entry which is preliminary data.</text>
</comment>
<feature type="domain" description="IrrE N-terminal-like" evidence="1">
    <location>
        <begin position="64"/>
        <end position="173"/>
    </location>
</feature>
<proteinExistence type="predicted"/>
<evidence type="ECO:0000313" key="3">
    <source>
        <dbReference type="EMBL" id="MDT7037495.1"/>
    </source>
</evidence>
<dbReference type="EMBL" id="JAVLAO010000001">
    <property type="protein sequence ID" value="MDT7037495.1"/>
    <property type="molecule type" value="Genomic_DNA"/>
</dbReference>
<dbReference type="Pfam" id="PF06114">
    <property type="entry name" value="Peptidase_M78"/>
    <property type="match status" value="1"/>
</dbReference>
<sequence>MSKQSSLSEVIADNAADVFLKENVGSDIFIASDIENLIAKTAQVIYQNIDDPKFFGALINYKDKCFVVLNTHQDLRARYYSAAHEMWHLALEGSMLGRQSEVIKTAATQEDFDNERAADHFAVALMLPKKIVVNTWYKYVQQREVPNPALAKEAVVRIAEVSSMPYEAVCRRLDELHLLMSRDLLRWTREEWVAYLEQVGFPPSPLDNAANFKQFAGLSSFIKKQVDKGQMTLMEAANFLTNSDPKQAINYLKLRKEKVERQLSEDENG</sequence>
<name>A0AAW5PSB4_LACPE</name>
<dbReference type="RefSeq" id="WP_101872603.1">
    <property type="nucleotide sequence ID" value="NZ_CP016491.1"/>
</dbReference>
<evidence type="ECO:0000313" key="4">
    <source>
        <dbReference type="Proteomes" id="UP001267003"/>
    </source>
</evidence>
<accession>A0AAW5PSB4</accession>
<gene>
    <name evidence="2" type="ORF">RI536_07795</name>
    <name evidence="3" type="ORF">RI555_00505</name>
</gene>
<evidence type="ECO:0000313" key="2">
    <source>
        <dbReference type="EMBL" id="MDT6990007.1"/>
    </source>
</evidence>
<dbReference type="Proteomes" id="UP001263852">
    <property type="component" value="Unassembled WGS sequence"/>
</dbReference>
<dbReference type="Proteomes" id="UP001267003">
    <property type="component" value="Unassembled WGS sequence"/>
</dbReference>
<dbReference type="KEGG" id="lpg:BB562_00390"/>
<evidence type="ECO:0000259" key="1">
    <source>
        <dbReference type="Pfam" id="PF06114"/>
    </source>
</evidence>
<dbReference type="Gene3D" id="1.10.10.2910">
    <property type="match status" value="1"/>
</dbReference>
<protein>
    <submittedName>
        <fullName evidence="2">ImmA/IrrE family metallo-endopeptidase</fullName>
    </submittedName>
</protein>
<dbReference type="AlphaFoldDB" id="A0AAW5PSB4"/>
<dbReference type="InterPro" id="IPR010359">
    <property type="entry name" value="IrrE_HExxH"/>
</dbReference>
<reference evidence="2" key="1">
    <citation type="submission" date="2023-08" db="EMBL/GenBank/DDBJ databases">
        <authorList>
            <person name="Page C.A."/>
            <person name="Perez-Diaz I.M."/>
        </authorList>
    </citation>
    <scope>NUCLEOTIDE SEQUENCE</scope>
    <source>
        <strain evidence="3">1.8.9</strain>
        <strain evidence="2">7.8.46</strain>
    </source>
</reference>
<organism evidence="2 4">
    <name type="scientific">Lactiplantibacillus pentosus</name>
    <name type="common">Lactobacillus pentosus</name>
    <dbReference type="NCBI Taxonomy" id="1589"/>
    <lineage>
        <taxon>Bacteria</taxon>
        <taxon>Bacillati</taxon>
        <taxon>Bacillota</taxon>
        <taxon>Bacilli</taxon>
        <taxon>Lactobacillales</taxon>
        <taxon>Lactobacillaceae</taxon>
        <taxon>Lactiplantibacillus</taxon>
    </lineage>
</organism>